<evidence type="ECO:0000256" key="3">
    <source>
        <dbReference type="ARBA" id="ARBA00022989"/>
    </source>
</evidence>
<evidence type="ECO:0000256" key="4">
    <source>
        <dbReference type="ARBA" id="ARBA00023136"/>
    </source>
</evidence>
<dbReference type="PIRSF" id="PIRSF006648">
    <property type="entry name" value="DrrB"/>
    <property type="match status" value="1"/>
</dbReference>
<keyword evidence="2 5" id="KW-0812">Transmembrane</keyword>
<dbReference type="PROSITE" id="PS51012">
    <property type="entry name" value="ABC_TM2"/>
    <property type="match status" value="1"/>
</dbReference>
<evidence type="ECO:0000313" key="8">
    <source>
        <dbReference type="Proteomes" id="UP000230914"/>
    </source>
</evidence>
<evidence type="ECO:0000313" key="7">
    <source>
        <dbReference type="EMBL" id="PIE33088.1"/>
    </source>
</evidence>
<feature type="transmembrane region" description="Helical" evidence="5">
    <location>
        <begin position="260"/>
        <end position="280"/>
    </location>
</feature>
<comment type="similarity">
    <text evidence="5">Belongs to the ABC-2 integral membrane protein family.</text>
</comment>
<dbReference type="InterPro" id="IPR051784">
    <property type="entry name" value="Nod_factor_ABC_transporter"/>
</dbReference>
<keyword evidence="4 5" id="KW-0472">Membrane</keyword>
<evidence type="ECO:0000256" key="5">
    <source>
        <dbReference type="RuleBase" id="RU361157"/>
    </source>
</evidence>
<dbReference type="AlphaFoldDB" id="A0A2G6KBN6"/>
<dbReference type="Proteomes" id="UP000230914">
    <property type="component" value="Unassembled WGS sequence"/>
</dbReference>
<dbReference type="InterPro" id="IPR000412">
    <property type="entry name" value="ABC_2_transport"/>
</dbReference>
<dbReference type="Pfam" id="PF01061">
    <property type="entry name" value="ABC2_membrane"/>
    <property type="match status" value="1"/>
</dbReference>
<gene>
    <name evidence="7" type="ORF">CSA55_02460</name>
</gene>
<accession>A0A2G6KBN6</accession>
<name>A0A2G6KBN6_9ACTN</name>
<dbReference type="EMBL" id="PDSL01000038">
    <property type="protein sequence ID" value="PIE33088.1"/>
    <property type="molecule type" value="Genomic_DNA"/>
</dbReference>
<organism evidence="7 8">
    <name type="scientific">Ilumatobacter coccineus</name>
    <dbReference type="NCBI Taxonomy" id="467094"/>
    <lineage>
        <taxon>Bacteria</taxon>
        <taxon>Bacillati</taxon>
        <taxon>Actinomycetota</taxon>
        <taxon>Acidimicrobiia</taxon>
        <taxon>Acidimicrobiales</taxon>
        <taxon>Ilumatobacteraceae</taxon>
        <taxon>Ilumatobacter</taxon>
    </lineage>
</organism>
<evidence type="ECO:0000259" key="6">
    <source>
        <dbReference type="PROSITE" id="PS51012"/>
    </source>
</evidence>
<protein>
    <recommendedName>
        <fullName evidence="5">Transport permease protein</fullName>
    </recommendedName>
</protein>
<keyword evidence="5" id="KW-0813">Transport</keyword>
<dbReference type="PANTHER" id="PTHR43229:SF2">
    <property type="entry name" value="NODULATION PROTEIN J"/>
    <property type="match status" value="1"/>
</dbReference>
<dbReference type="PANTHER" id="PTHR43229">
    <property type="entry name" value="NODULATION PROTEIN J"/>
    <property type="match status" value="1"/>
</dbReference>
<proteinExistence type="inferred from homology"/>
<feature type="transmembrane region" description="Helical" evidence="5">
    <location>
        <begin position="151"/>
        <end position="174"/>
    </location>
</feature>
<dbReference type="InterPro" id="IPR013525">
    <property type="entry name" value="ABC2_TM"/>
</dbReference>
<dbReference type="GO" id="GO:0140359">
    <property type="term" value="F:ABC-type transporter activity"/>
    <property type="evidence" value="ECO:0007669"/>
    <property type="project" value="InterPro"/>
</dbReference>
<comment type="subcellular location">
    <subcellularLocation>
        <location evidence="5">Cell membrane</location>
        <topology evidence="5">Multi-pass membrane protein</topology>
    </subcellularLocation>
    <subcellularLocation>
        <location evidence="1">Membrane</location>
        <topology evidence="1">Multi-pass membrane protein</topology>
    </subcellularLocation>
</comment>
<keyword evidence="5" id="KW-1003">Cell membrane</keyword>
<reference evidence="7 8" key="1">
    <citation type="submission" date="2017-10" db="EMBL/GenBank/DDBJ databases">
        <title>Novel microbial diversity and functional potential in the marine mammal oral microbiome.</title>
        <authorList>
            <person name="Dudek N.K."/>
            <person name="Sun C.L."/>
            <person name="Burstein D."/>
            <person name="Kantor R.S."/>
            <person name="Aliaga Goltsman D.S."/>
            <person name="Bik E.M."/>
            <person name="Thomas B.C."/>
            <person name="Banfield J.F."/>
            <person name="Relman D.A."/>
        </authorList>
    </citation>
    <scope>NUCLEOTIDE SEQUENCE [LARGE SCALE GENOMIC DNA]</scope>
    <source>
        <strain evidence="7">DOLJORAL78_61_10</strain>
    </source>
</reference>
<evidence type="ECO:0000256" key="1">
    <source>
        <dbReference type="ARBA" id="ARBA00004141"/>
    </source>
</evidence>
<feature type="transmembrane region" description="Helical" evidence="5">
    <location>
        <begin position="40"/>
        <end position="62"/>
    </location>
</feature>
<feature type="domain" description="ABC transmembrane type-2" evidence="6">
    <location>
        <begin position="38"/>
        <end position="283"/>
    </location>
</feature>
<evidence type="ECO:0000256" key="2">
    <source>
        <dbReference type="ARBA" id="ARBA00022692"/>
    </source>
</evidence>
<keyword evidence="3 5" id="KW-1133">Transmembrane helix</keyword>
<comment type="caution">
    <text evidence="7">The sequence shown here is derived from an EMBL/GenBank/DDBJ whole genome shotgun (WGS) entry which is preliminary data.</text>
</comment>
<feature type="transmembrane region" description="Helical" evidence="5">
    <location>
        <begin position="118"/>
        <end position="139"/>
    </location>
</feature>
<dbReference type="GO" id="GO:0043190">
    <property type="term" value="C:ATP-binding cassette (ABC) transporter complex"/>
    <property type="evidence" value="ECO:0007669"/>
    <property type="project" value="InterPro"/>
</dbReference>
<feature type="transmembrane region" description="Helical" evidence="5">
    <location>
        <begin position="74"/>
        <end position="97"/>
    </location>
</feature>
<feature type="transmembrane region" description="Helical" evidence="5">
    <location>
        <begin position="186"/>
        <end position="204"/>
    </location>
</feature>
<sequence length="284" mass="30849">MSTNTVPIRVVDGGLSHDVRASKMVWKRELIRFVNDRIRIISALVQPILFLFVLGTGLSSLTNSSTGGVSLRTFLFPGILATSSVFTAVFSAASVVWDREFGFLREMLVAPIRRSSIVVGKAFGAATVATAQSCLILLLGPLVGVPYYPMMIVVVIGETFVLAFMLGALGLVIAANITRLHSMIGLTQMLVLPLSFLSGAMYPISGLPSWLKTLTLINPVTYSVQPIRHTVFGYLDVPDDARARLDAPIEWWGWEVPMGVQLMIVVATGLVFLAIAAHLFERAE</sequence>
<dbReference type="InterPro" id="IPR047817">
    <property type="entry name" value="ABC2_TM_bact-type"/>
</dbReference>
<dbReference type="PRINTS" id="PR00164">
    <property type="entry name" value="ABC2TRNSPORT"/>
</dbReference>